<evidence type="ECO:0000259" key="1">
    <source>
        <dbReference type="Pfam" id="PF01498"/>
    </source>
</evidence>
<dbReference type="HOGENOM" id="CLU_2606692_0_0_1"/>
<reference evidence="3" key="2">
    <citation type="submission" date="2015-01" db="EMBL/GenBank/DDBJ databases">
        <title>Evolutionary Origins and Diversification of the Mycorrhizal Mutualists.</title>
        <authorList>
            <consortium name="DOE Joint Genome Institute"/>
            <consortium name="Mycorrhizal Genomics Consortium"/>
            <person name="Kohler A."/>
            <person name="Kuo A."/>
            <person name="Nagy L.G."/>
            <person name="Floudas D."/>
            <person name="Copeland A."/>
            <person name="Barry K.W."/>
            <person name="Cichocki N."/>
            <person name="Veneault-Fourrey C."/>
            <person name="LaButti K."/>
            <person name="Lindquist E.A."/>
            <person name="Lipzen A."/>
            <person name="Lundell T."/>
            <person name="Morin E."/>
            <person name="Murat C."/>
            <person name="Riley R."/>
            <person name="Ohm R."/>
            <person name="Sun H."/>
            <person name="Tunlid A."/>
            <person name="Henrissat B."/>
            <person name="Grigoriev I.V."/>
            <person name="Hibbett D.S."/>
            <person name="Martin F."/>
        </authorList>
    </citation>
    <scope>NUCLEOTIDE SEQUENCE [LARGE SCALE GENOMIC DNA]</scope>
    <source>
        <strain evidence="3">Ve08.2h10</strain>
    </source>
</reference>
<proteinExistence type="predicted"/>
<dbReference type="InterPro" id="IPR002492">
    <property type="entry name" value="Transposase_Tc1-like"/>
</dbReference>
<keyword evidence="3" id="KW-1185">Reference proteome</keyword>
<dbReference type="GO" id="GO:0015074">
    <property type="term" value="P:DNA integration"/>
    <property type="evidence" value="ECO:0007669"/>
    <property type="project" value="InterPro"/>
</dbReference>
<dbReference type="Pfam" id="PF01498">
    <property type="entry name" value="HTH_Tnp_Tc3_2"/>
    <property type="match status" value="1"/>
</dbReference>
<feature type="domain" description="Transposase Tc1-like" evidence="1">
    <location>
        <begin position="14"/>
        <end position="61"/>
    </location>
</feature>
<gene>
    <name evidence="2" type="ORF">PAXRUDRAFT_768132</name>
</gene>
<dbReference type="EMBL" id="KN826189">
    <property type="protein sequence ID" value="KIK79768.1"/>
    <property type="molecule type" value="Genomic_DNA"/>
</dbReference>
<reference evidence="2 3" key="1">
    <citation type="submission" date="2014-04" db="EMBL/GenBank/DDBJ databases">
        <authorList>
            <consortium name="DOE Joint Genome Institute"/>
            <person name="Kuo A."/>
            <person name="Kohler A."/>
            <person name="Jargeat P."/>
            <person name="Nagy L.G."/>
            <person name="Floudas D."/>
            <person name="Copeland A."/>
            <person name="Barry K.W."/>
            <person name="Cichocki N."/>
            <person name="Veneault-Fourrey C."/>
            <person name="LaButti K."/>
            <person name="Lindquist E.A."/>
            <person name="Lipzen A."/>
            <person name="Lundell T."/>
            <person name="Morin E."/>
            <person name="Murat C."/>
            <person name="Sun H."/>
            <person name="Tunlid A."/>
            <person name="Henrissat B."/>
            <person name="Grigoriev I.V."/>
            <person name="Hibbett D.S."/>
            <person name="Martin F."/>
            <person name="Nordberg H.P."/>
            <person name="Cantor M.N."/>
            <person name="Hua S.X."/>
        </authorList>
    </citation>
    <scope>NUCLEOTIDE SEQUENCE [LARGE SCALE GENOMIC DNA]</scope>
    <source>
        <strain evidence="2 3">Ve08.2h10</strain>
    </source>
</reference>
<organism evidence="2 3">
    <name type="scientific">Paxillus rubicundulus Ve08.2h10</name>
    <dbReference type="NCBI Taxonomy" id="930991"/>
    <lineage>
        <taxon>Eukaryota</taxon>
        <taxon>Fungi</taxon>
        <taxon>Dikarya</taxon>
        <taxon>Basidiomycota</taxon>
        <taxon>Agaricomycotina</taxon>
        <taxon>Agaricomycetes</taxon>
        <taxon>Agaricomycetidae</taxon>
        <taxon>Boletales</taxon>
        <taxon>Paxilineae</taxon>
        <taxon>Paxillaceae</taxon>
        <taxon>Paxillus</taxon>
    </lineage>
</organism>
<evidence type="ECO:0000313" key="3">
    <source>
        <dbReference type="Proteomes" id="UP000054538"/>
    </source>
</evidence>
<dbReference type="Proteomes" id="UP000054538">
    <property type="component" value="Unassembled WGS sequence"/>
</dbReference>
<dbReference type="GO" id="GO:0003677">
    <property type="term" value="F:DNA binding"/>
    <property type="evidence" value="ECO:0007669"/>
    <property type="project" value="InterPro"/>
</dbReference>
<dbReference type="InParanoid" id="A0A0D0CW75"/>
<dbReference type="OrthoDB" id="2753252at2759"/>
<dbReference type="AlphaFoldDB" id="A0A0D0CW75"/>
<dbReference type="GO" id="GO:0006313">
    <property type="term" value="P:DNA transposition"/>
    <property type="evidence" value="ECO:0007669"/>
    <property type="project" value="InterPro"/>
</dbReference>
<name>A0A0D0CW75_9AGAM</name>
<accession>A0A0D0CW75</accession>
<evidence type="ECO:0000313" key="2">
    <source>
        <dbReference type="EMBL" id="KIK79768.1"/>
    </source>
</evidence>
<protein>
    <recommendedName>
        <fullName evidence="1">Transposase Tc1-like domain-containing protein</fullName>
    </recommendedName>
</protein>
<sequence>MSTTGKAENAVQVTKAIQDIKNHPISSQTVCCNLEKSGMKAMVKKKCPLLSKCHRKERLDFTMVGNGCGKRQERVLVTG</sequence>